<dbReference type="GeneID" id="37196620"/>
<dbReference type="PANTHER" id="PTHR48050">
    <property type="entry name" value="STEROL 3-BETA-GLUCOSYLTRANSFERASE"/>
    <property type="match status" value="1"/>
</dbReference>
<dbReference type="VEuPathDB" id="FungiDB:BO97DRAFT_359619"/>
<dbReference type="CDD" id="cd03784">
    <property type="entry name" value="GT1_Gtf-like"/>
    <property type="match status" value="1"/>
</dbReference>
<evidence type="ECO:0000259" key="2">
    <source>
        <dbReference type="Pfam" id="PF06722"/>
    </source>
</evidence>
<dbReference type="AlphaFoldDB" id="A0A395IHH3"/>
<organism evidence="3 4">
    <name type="scientific">Aspergillus homomorphus (strain CBS 101889)</name>
    <dbReference type="NCBI Taxonomy" id="1450537"/>
    <lineage>
        <taxon>Eukaryota</taxon>
        <taxon>Fungi</taxon>
        <taxon>Dikarya</taxon>
        <taxon>Ascomycota</taxon>
        <taxon>Pezizomycotina</taxon>
        <taxon>Eurotiomycetes</taxon>
        <taxon>Eurotiomycetidae</taxon>
        <taxon>Eurotiales</taxon>
        <taxon>Aspergillaceae</taxon>
        <taxon>Aspergillus</taxon>
        <taxon>Aspergillus subgen. Circumdati</taxon>
    </lineage>
</organism>
<evidence type="ECO:0000256" key="1">
    <source>
        <dbReference type="ARBA" id="ARBA00022679"/>
    </source>
</evidence>
<keyword evidence="1 3" id="KW-0808">Transferase</keyword>
<protein>
    <submittedName>
        <fullName evidence="3">UDP-glucoronosyl and UDP-glucosyl transferase</fullName>
    </submittedName>
</protein>
<evidence type="ECO:0000313" key="3">
    <source>
        <dbReference type="EMBL" id="RAL17664.1"/>
    </source>
</evidence>
<dbReference type="RefSeq" id="XP_025556818.1">
    <property type="nucleotide sequence ID" value="XM_025692331.1"/>
</dbReference>
<evidence type="ECO:0000313" key="4">
    <source>
        <dbReference type="Proteomes" id="UP000248961"/>
    </source>
</evidence>
<dbReference type="PANTHER" id="PTHR48050:SF13">
    <property type="entry name" value="STEROL 3-BETA-GLUCOSYLTRANSFERASE UGT80A2"/>
    <property type="match status" value="1"/>
</dbReference>
<dbReference type="InterPro" id="IPR010610">
    <property type="entry name" value="EryCIII-like_C"/>
</dbReference>
<dbReference type="EMBL" id="KZ824267">
    <property type="protein sequence ID" value="RAL17664.1"/>
    <property type="molecule type" value="Genomic_DNA"/>
</dbReference>
<dbReference type="GO" id="GO:0008194">
    <property type="term" value="F:UDP-glycosyltransferase activity"/>
    <property type="evidence" value="ECO:0007669"/>
    <property type="project" value="InterPro"/>
</dbReference>
<dbReference type="OrthoDB" id="5835829at2759"/>
<accession>A0A395IHH3</accession>
<dbReference type="InterPro" id="IPR050426">
    <property type="entry name" value="Glycosyltransferase_28"/>
</dbReference>
<feature type="domain" description="Erythromycin biosynthesis protein CIII-like C-terminal" evidence="2">
    <location>
        <begin position="354"/>
        <end position="448"/>
    </location>
</feature>
<proteinExistence type="predicted"/>
<dbReference type="Pfam" id="PF06722">
    <property type="entry name" value="EryCIII-like_C"/>
    <property type="match status" value="1"/>
</dbReference>
<dbReference type="Gene3D" id="3.40.50.2000">
    <property type="entry name" value="Glycogen Phosphorylase B"/>
    <property type="match status" value="1"/>
</dbReference>
<gene>
    <name evidence="3" type="ORF">BO97DRAFT_359619</name>
</gene>
<dbReference type="GO" id="GO:0016758">
    <property type="term" value="F:hexosyltransferase activity"/>
    <property type="evidence" value="ECO:0007669"/>
    <property type="project" value="UniProtKB-ARBA"/>
</dbReference>
<dbReference type="SUPFAM" id="SSF53756">
    <property type="entry name" value="UDP-Glycosyltransferase/glycogen phosphorylase"/>
    <property type="match status" value="1"/>
</dbReference>
<reference evidence="3 4" key="1">
    <citation type="submission" date="2018-02" db="EMBL/GenBank/DDBJ databases">
        <title>The genomes of Aspergillus section Nigri reveals drivers in fungal speciation.</title>
        <authorList>
            <consortium name="DOE Joint Genome Institute"/>
            <person name="Vesth T.C."/>
            <person name="Nybo J."/>
            <person name="Theobald S."/>
            <person name="Brandl J."/>
            <person name="Frisvad J.C."/>
            <person name="Nielsen K.F."/>
            <person name="Lyhne E.K."/>
            <person name="Kogle M.E."/>
            <person name="Kuo A."/>
            <person name="Riley R."/>
            <person name="Clum A."/>
            <person name="Nolan M."/>
            <person name="Lipzen A."/>
            <person name="Salamov A."/>
            <person name="Henrissat B."/>
            <person name="Wiebenga A."/>
            <person name="De vries R.P."/>
            <person name="Grigoriev I.V."/>
            <person name="Mortensen U.H."/>
            <person name="Andersen M.R."/>
            <person name="Baker S.E."/>
        </authorList>
    </citation>
    <scope>NUCLEOTIDE SEQUENCE [LARGE SCALE GENOMIC DNA]</scope>
    <source>
        <strain evidence="3 4">CBS 101889</strain>
    </source>
</reference>
<keyword evidence="4" id="KW-1185">Reference proteome</keyword>
<name>A0A395IHH3_ASPHC</name>
<dbReference type="STRING" id="1450537.A0A395IHH3"/>
<dbReference type="Proteomes" id="UP000248961">
    <property type="component" value="Unassembled WGS sequence"/>
</dbReference>
<dbReference type="InterPro" id="IPR002213">
    <property type="entry name" value="UDP_glucos_trans"/>
</dbReference>
<sequence length="495" mass="55300">MPPGNILFLTNSELSQGNITLGVAYEFLVHTPQLRVHIASFASLAIYVDHLNHDTGARTPITGREVIFHTLPAFCKRDAQDREGLLPRNAFDAPALGFVSALRAYHRVTAPASLPWTAAEYVSMYSRITKLVLELKPVVVVVDPTLAPGVDVCRKLGWSYVMLGSGTVKDYLGAAGIKELSRFPVVGSGYDYPLSRLQAIKNIALGFALRVGARCSDHTKKKVRARRPEQRLTGPVPGMSFRIDDRALILLPSHRCCDFQISAPSNVVLCGPITRPFRPVGEDYPEFSLWLRQRPTVLINMGLRTSYQRREQIEFATAIVTLLNCRPELQVLWKLRLDDPDVEVDHEVRKLKSTVLPRNRLRVYDWFPVEPLAMLMSGNVVCVVHHGGANAYHEAIRAAIPQIVLPLQLDVFDYAQRVEYLGVGVWGSRKTTPRVTGAELVKAMLCVLTTAEGDAMRQRAEKVSLKLLRKNGRVVAHEKILETIGYRRMPRVAGF</sequence>